<dbReference type="SUPFAM" id="SSF53474">
    <property type="entry name" value="alpha/beta-Hydrolases"/>
    <property type="match status" value="1"/>
</dbReference>
<evidence type="ECO:0000313" key="3">
    <source>
        <dbReference type="Proteomes" id="UP000324233"/>
    </source>
</evidence>
<dbReference type="KEGG" id="agv:OJF2_41790"/>
<dbReference type="Gene3D" id="3.40.50.1820">
    <property type="entry name" value="alpha/beta hydrolase"/>
    <property type="match status" value="1"/>
</dbReference>
<dbReference type="InterPro" id="IPR029058">
    <property type="entry name" value="AB_hydrolase_fold"/>
</dbReference>
<dbReference type="GO" id="GO:0016020">
    <property type="term" value="C:membrane"/>
    <property type="evidence" value="ECO:0007669"/>
    <property type="project" value="TreeGrafter"/>
</dbReference>
<gene>
    <name evidence="2" type="ORF">OJF2_41790</name>
</gene>
<reference evidence="2 3" key="1">
    <citation type="submission" date="2019-08" db="EMBL/GenBank/DDBJ databases">
        <title>Deep-cultivation of Planctomycetes and their phenomic and genomic characterization uncovers novel biology.</title>
        <authorList>
            <person name="Wiegand S."/>
            <person name="Jogler M."/>
            <person name="Boedeker C."/>
            <person name="Pinto D."/>
            <person name="Vollmers J."/>
            <person name="Rivas-Marin E."/>
            <person name="Kohn T."/>
            <person name="Peeters S.H."/>
            <person name="Heuer A."/>
            <person name="Rast P."/>
            <person name="Oberbeckmann S."/>
            <person name="Bunk B."/>
            <person name="Jeske O."/>
            <person name="Meyerdierks A."/>
            <person name="Storesund J.E."/>
            <person name="Kallscheuer N."/>
            <person name="Luecker S."/>
            <person name="Lage O.M."/>
            <person name="Pohl T."/>
            <person name="Merkel B.J."/>
            <person name="Hornburger P."/>
            <person name="Mueller R.-W."/>
            <person name="Bruemmer F."/>
            <person name="Labrenz M."/>
            <person name="Spormann A.M."/>
            <person name="Op den Camp H."/>
            <person name="Overmann J."/>
            <person name="Amann R."/>
            <person name="Jetten M.S.M."/>
            <person name="Mascher T."/>
            <person name="Medema M.H."/>
            <person name="Devos D.P."/>
            <person name="Kaster A.-K."/>
            <person name="Ovreas L."/>
            <person name="Rohde M."/>
            <person name="Galperin M.Y."/>
            <person name="Jogler C."/>
        </authorList>
    </citation>
    <scope>NUCLEOTIDE SEQUENCE [LARGE SCALE GENOMIC DNA]</scope>
    <source>
        <strain evidence="2 3">OJF2</strain>
    </source>
</reference>
<evidence type="ECO:0000313" key="2">
    <source>
        <dbReference type="EMBL" id="QEH35626.1"/>
    </source>
</evidence>
<proteinExistence type="predicted"/>
<dbReference type="PANTHER" id="PTHR43798:SF33">
    <property type="entry name" value="HYDROLASE, PUTATIVE (AFU_ORTHOLOGUE AFUA_2G14860)-RELATED"/>
    <property type="match status" value="1"/>
</dbReference>
<keyword evidence="3" id="KW-1185">Reference proteome</keyword>
<feature type="domain" description="AB hydrolase-1" evidence="1">
    <location>
        <begin position="81"/>
        <end position="307"/>
    </location>
</feature>
<dbReference type="AlphaFoldDB" id="A0A5B9W4P4"/>
<dbReference type="PANTHER" id="PTHR43798">
    <property type="entry name" value="MONOACYLGLYCEROL LIPASE"/>
    <property type="match status" value="1"/>
</dbReference>
<dbReference type="EMBL" id="CP042997">
    <property type="protein sequence ID" value="QEH35626.1"/>
    <property type="molecule type" value="Genomic_DNA"/>
</dbReference>
<dbReference type="Proteomes" id="UP000324233">
    <property type="component" value="Chromosome"/>
</dbReference>
<sequence>MAHDAVLTPMIALRLEHGNPAGRRGRCRRLAAFGILALASWASARADDPPPTRTTRKADVGGYKLTLATQGKGGPTVVIEPGMGLPAAESDEWKAVCDEVARTNLVCLYDRAGLGTSDPAPKKPRTSRDCARDLHALLANAGVPGPYILVAHSIGGLNARAFADMYPEDVAGMVLVDAAVVDQDTKWLEAFPAEAPGEDESVARARKFLTARIANRSDNPDGLDVVASWEEVRAARDLGDRPLAVLTHNPAWKVVPDLKEDVLKRMEQVWQELQAKLPGLSTDSSHKVAGKAGHAIQVEEPKLVIDAIREVAAKVRARSQR</sequence>
<dbReference type="Pfam" id="PF12697">
    <property type="entry name" value="Abhydrolase_6"/>
    <property type="match status" value="1"/>
</dbReference>
<protein>
    <submittedName>
        <fullName evidence="2">Haloalkane dehalogenase</fullName>
    </submittedName>
</protein>
<name>A0A5B9W4P4_9BACT</name>
<dbReference type="InterPro" id="IPR050266">
    <property type="entry name" value="AB_hydrolase_sf"/>
</dbReference>
<evidence type="ECO:0000259" key="1">
    <source>
        <dbReference type="Pfam" id="PF12697"/>
    </source>
</evidence>
<dbReference type="OrthoDB" id="59888at2"/>
<organism evidence="2 3">
    <name type="scientific">Aquisphaera giovannonii</name>
    <dbReference type="NCBI Taxonomy" id="406548"/>
    <lineage>
        <taxon>Bacteria</taxon>
        <taxon>Pseudomonadati</taxon>
        <taxon>Planctomycetota</taxon>
        <taxon>Planctomycetia</taxon>
        <taxon>Isosphaerales</taxon>
        <taxon>Isosphaeraceae</taxon>
        <taxon>Aquisphaera</taxon>
    </lineage>
</organism>
<accession>A0A5B9W4P4</accession>
<dbReference type="RefSeq" id="WP_148595406.1">
    <property type="nucleotide sequence ID" value="NZ_CP042997.1"/>
</dbReference>
<dbReference type="InterPro" id="IPR000073">
    <property type="entry name" value="AB_hydrolase_1"/>
</dbReference>